<keyword evidence="3" id="KW-1185">Reference proteome</keyword>
<feature type="region of interest" description="Disordered" evidence="1">
    <location>
        <begin position="233"/>
        <end position="273"/>
    </location>
</feature>
<evidence type="ECO:0000256" key="1">
    <source>
        <dbReference type="SAM" id="MobiDB-lite"/>
    </source>
</evidence>
<feature type="compositionally biased region" description="Polar residues" evidence="1">
    <location>
        <begin position="183"/>
        <end position="201"/>
    </location>
</feature>
<feature type="region of interest" description="Disordered" evidence="1">
    <location>
        <begin position="1"/>
        <end position="122"/>
    </location>
</feature>
<feature type="compositionally biased region" description="Polar residues" evidence="1">
    <location>
        <begin position="868"/>
        <end position="881"/>
    </location>
</feature>
<accession>A0AAN6V6J3</accession>
<reference evidence="2" key="2">
    <citation type="submission" date="2023-05" db="EMBL/GenBank/DDBJ databases">
        <authorList>
            <consortium name="Lawrence Berkeley National Laboratory"/>
            <person name="Steindorff A."/>
            <person name="Hensen N."/>
            <person name="Bonometti L."/>
            <person name="Westerberg I."/>
            <person name="Brannstrom I.O."/>
            <person name="Guillou S."/>
            <person name="Cros-Aarteil S."/>
            <person name="Calhoun S."/>
            <person name="Haridas S."/>
            <person name="Kuo A."/>
            <person name="Mondo S."/>
            <person name="Pangilinan J."/>
            <person name="Riley R."/>
            <person name="Labutti K."/>
            <person name="Andreopoulos B."/>
            <person name="Lipzen A."/>
            <person name="Chen C."/>
            <person name="Yanf M."/>
            <person name="Daum C."/>
            <person name="Ng V."/>
            <person name="Clum A."/>
            <person name="Ohm R."/>
            <person name="Martin F."/>
            <person name="Silar P."/>
            <person name="Natvig D."/>
            <person name="Lalanne C."/>
            <person name="Gautier V."/>
            <person name="Ament-Velasquez S.L."/>
            <person name="Kruys A."/>
            <person name="Hutchinson M.I."/>
            <person name="Powell A.J."/>
            <person name="Barry K."/>
            <person name="Miller A.N."/>
            <person name="Grigoriev I.V."/>
            <person name="Debuchy R."/>
            <person name="Gladieux P."/>
            <person name="Thoren M.H."/>
            <person name="Johannesson H."/>
        </authorList>
    </citation>
    <scope>NUCLEOTIDE SEQUENCE</scope>
    <source>
        <strain evidence="2">CBS 141.50</strain>
    </source>
</reference>
<dbReference type="EMBL" id="MU853569">
    <property type="protein sequence ID" value="KAK4145301.1"/>
    <property type="molecule type" value="Genomic_DNA"/>
</dbReference>
<feature type="region of interest" description="Disordered" evidence="1">
    <location>
        <begin position="423"/>
        <end position="663"/>
    </location>
</feature>
<feature type="compositionally biased region" description="Polar residues" evidence="1">
    <location>
        <begin position="641"/>
        <end position="663"/>
    </location>
</feature>
<dbReference type="GeneID" id="87813311"/>
<organism evidence="2 3">
    <name type="scientific">Dichotomopilus funicola</name>
    <dbReference type="NCBI Taxonomy" id="1934379"/>
    <lineage>
        <taxon>Eukaryota</taxon>
        <taxon>Fungi</taxon>
        <taxon>Dikarya</taxon>
        <taxon>Ascomycota</taxon>
        <taxon>Pezizomycotina</taxon>
        <taxon>Sordariomycetes</taxon>
        <taxon>Sordariomycetidae</taxon>
        <taxon>Sordariales</taxon>
        <taxon>Chaetomiaceae</taxon>
        <taxon>Dichotomopilus</taxon>
    </lineage>
</organism>
<name>A0AAN6V6J3_9PEZI</name>
<proteinExistence type="predicted"/>
<feature type="compositionally biased region" description="Low complexity" evidence="1">
    <location>
        <begin position="55"/>
        <end position="68"/>
    </location>
</feature>
<feature type="compositionally biased region" description="Low complexity" evidence="1">
    <location>
        <begin position="202"/>
        <end position="214"/>
    </location>
</feature>
<feature type="compositionally biased region" description="Polar residues" evidence="1">
    <location>
        <begin position="935"/>
        <end position="958"/>
    </location>
</feature>
<dbReference type="AlphaFoldDB" id="A0AAN6V6J3"/>
<feature type="compositionally biased region" description="Basic residues" evidence="1">
    <location>
        <begin position="93"/>
        <end position="104"/>
    </location>
</feature>
<evidence type="ECO:0008006" key="4">
    <source>
        <dbReference type="Google" id="ProtNLM"/>
    </source>
</evidence>
<feature type="region of interest" description="Disordered" evidence="1">
    <location>
        <begin position="754"/>
        <end position="793"/>
    </location>
</feature>
<feature type="region of interest" description="Disordered" evidence="1">
    <location>
        <begin position="922"/>
        <end position="958"/>
    </location>
</feature>
<sequence length="1101" mass="118058">MGNAQSTEEPRRASQRLSKPRTGNHATAGLLSPGVFSNSSRRFSQAQLPNPPAPSSTVASTPTTLSVVEVPAGPDRRLDSLTSLQSGPGSQKGSKRRSLFRSRSTRVVQSPPLAGFGDGPGSRMVERMSRASSMTYESAVAYYGRVESEPQITRSDSRASWNYNLTSYEAKRLLNLDEEPHDQTTAMSENRTTAVTENTWKSSNPISSSSNAPIARTDSDVSLYMPVRRRSTIRTPGVATRSASTNRELSPRPRVSVRHSLPPTPSLSRKQSVESYRSGIVSMPALIADPESTLRAVTPCEDKYLSIGAFKLGSLRITNGTPSPLTPELDNSDANGKWGAGQAAARDGYFAGTPLPASGAANIKAPHSARSPGLLSPVHKSLTPSPVLQTTSKVAAEADRLFDDEPQLEYSSVEILDVRLDPSAKAPHAQPESDATTSVTRTDSGFVSTTSPGSETSYKALSKADSGYSSNVSLRSLRGKSKGSENARPAVPEKTSTRGLRTQKEPVTLEKRKPLPGVEVSSPAGVEEDLPPPVPPKDAARYSSGSRLSAKNTPGSSIPPHSPRGGPEAGRSKTMPHMPHPLVTLSLTDGIGSVSSNSDPRSPASVKSPSTEKPGSPRSAGRGTPKTSRLHRLLSSARRPTANSSTTQPVLAPQSATSAPAVQETEQSLIDRAARLPATARRLVLKSRPSLDTLKTIFSVGSFETQLESANPTQTPTLYPSDIRGSGAWKQPLNSATAHLIPRKPITRKPVPVRLGSASETQRKAGSSLRHSVLGVTSAEVPPVPEKSSRRTMSLTSLGEHVLQAGYRASGMNLPSSTADLPSPPLPSPVAKALAAERNSNTSETAYPARRPASLRIPPSLSRKNSRESLQSYPAGQTLASKASMESVGSYASSRPGAGSEPSYPRPHSMIFMDPRRLQSFRKYSPQSPPYSPTREAQTNTLPHRHSQTFSPGGSRRNSITSVQSDGAFYSINTQGWQFRTTQQQQQRQQSLRHRASYDGYSYQYRSTGYPPSMSNGYTAPTQMSSSAGGRSYLNPAATWSRSQADAAAGQYYQPHPVYVPRGHYRNRSMGGTRGESGPNPPYRVLHSYNSPAYRHAPIWG</sequence>
<feature type="region of interest" description="Disordered" evidence="1">
    <location>
        <begin position="810"/>
        <end position="910"/>
    </location>
</feature>
<protein>
    <recommendedName>
        <fullName evidence="4">Proteophosphoglycan ppg4</fullName>
    </recommendedName>
</protein>
<evidence type="ECO:0000313" key="3">
    <source>
        <dbReference type="Proteomes" id="UP001302676"/>
    </source>
</evidence>
<feature type="compositionally biased region" description="Polar residues" evidence="1">
    <location>
        <begin position="543"/>
        <end position="556"/>
    </location>
</feature>
<feature type="compositionally biased region" description="Polar residues" evidence="1">
    <location>
        <begin position="433"/>
        <end position="459"/>
    </location>
</feature>
<feature type="compositionally biased region" description="Polar residues" evidence="1">
    <location>
        <begin position="80"/>
        <end position="92"/>
    </location>
</feature>
<reference evidence="2" key="1">
    <citation type="journal article" date="2023" name="Mol. Phylogenet. Evol.">
        <title>Genome-scale phylogeny and comparative genomics of the fungal order Sordariales.</title>
        <authorList>
            <person name="Hensen N."/>
            <person name="Bonometti L."/>
            <person name="Westerberg I."/>
            <person name="Brannstrom I.O."/>
            <person name="Guillou S."/>
            <person name="Cros-Aarteil S."/>
            <person name="Calhoun S."/>
            <person name="Haridas S."/>
            <person name="Kuo A."/>
            <person name="Mondo S."/>
            <person name="Pangilinan J."/>
            <person name="Riley R."/>
            <person name="LaButti K."/>
            <person name="Andreopoulos B."/>
            <person name="Lipzen A."/>
            <person name="Chen C."/>
            <person name="Yan M."/>
            <person name="Daum C."/>
            <person name="Ng V."/>
            <person name="Clum A."/>
            <person name="Steindorff A."/>
            <person name="Ohm R.A."/>
            <person name="Martin F."/>
            <person name="Silar P."/>
            <person name="Natvig D.O."/>
            <person name="Lalanne C."/>
            <person name="Gautier V."/>
            <person name="Ament-Velasquez S.L."/>
            <person name="Kruys A."/>
            <person name="Hutchinson M.I."/>
            <person name="Powell A.J."/>
            <person name="Barry K."/>
            <person name="Miller A.N."/>
            <person name="Grigoriev I.V."/>
            <person name="Debuchy R."/>
            <person name="Gladieux P."/>
            <person name="Hiltunen Thoren M."/>
            <person name="Johannesson H."/>
        </authorList>
    </citation>
    <scope>NUCLEOTIDE SEQUENCE</scope>
    <source>
        <strain evidence="2">CBS 141.50</strain>
    </source>
</reference>
<comment type="caution">
    <text evidence="2">The sequence shown here is derived from an EMBL/GenBank/DDBJ whole genome shotgun (WGS) entry which is preliminary data.</text>
</comment>
<feature type="region of interest" description="Disordered" evidence="1">
    <location>
        <begin position="361"/>
        <end position="390"/>
    </location>
</feature>
<dbReference type="Proteomes" id="UP001302676">
    <property type="component" value="Unassembled WGS sequence"/>
</dbReference>
<feature type="compositionally biased region" description="Basic and acidic residues" evidence="1">
    <location>
        <begin position="502"/>
        <end position="513"/>
    </location>
</feature>
<evidence type="ECO:0000313" key="2">
    <source>
        <dbReference type="EMBL" id="KAK4145301.1"/>
    </source>
</evidence>
<feature type="region of interest" description="Disordered" evidence="1">
    <location>
        <begin position="183"/>
        <end position="214"/>
    </location>
</feature>
<feature type="compositionally biased region" description="Polar residues" evidence="1">
    <location>
        <begin position="35"/>
        <end position="48"/>
    </location>
</feature>
<dbReference type="RefSeq" id="XP_062638672.1">
    <property type="nucleotide sequence ID" value="XM_062776698.1"/>
</dbReference>
<gene>
    <name evidence="2" type="ORF">C8A04DRAFT_10745</name>
</gene>
<feature type="compositionally biased region" description="Polar residues" evidence="1">
    <location>
        <begin position="593"/>
        <end position="613"/>
    </location>
</feature>